<dbReference type="EMBL" id="ASPP01000030">
    <property type="protein sequence ID" value="ETO37033.1"/>
    <property type="molecule type" value="Genomic_DNA"/>
</dbReference>
<name>X6PG00_RETFI</name>
<accession>X6PG00</accession>
<dbReference type="Proteomes" id="UP000023152">
    <property type="component" value="Unassembled WGS sequence"/>
</dbReference>
<evidence type="ECO:0000313" key="4">
    <source>
        <dbReference type="Proteomes" id="UP000023152"/>
    </source>
</evidence>
<gene>
    <name evidence="3" type="ORF">RFI_00029</name>
</gene>
<reference evidence="3 4" key="1">
    <citation type="journal article" date="2013" name="Curr. Biol.">
        <title>The Genome of the Foraminiferan Reticulomyxa filosa.</title>
        <authorList>
            <person name="Glockner G."/>
            <person name="Hulsmann N."/>
            <person name="Schleicher M."/>
            <person name="Noegel A.A."/>
            <person name="Eichinger L."/>
            <person name="Gallinger C."/>
            <person name="Pawlowski J."/>
            <person name="Sierra R."/>
            <person name="Euteneuer U."/>
            <person name="Pillet L."/>
            <person name="Moustafa A."/>
            <person name="Platzer M."/>
            <person name="Groth M."/>
            <person name="Szafranski K."/>
            <person name="Schliwa M."/>
        </authorList>
    </citation>
    <scope>NUCLEOTIDE SEQUENCE [LARGE SCALE GENOMIC DNA]</scope>
</reference>
<protein>
    <recommendedName>
        <fullName evidence="2">SAM domain-containing protein</fullName>
    </recommendedName>
</protein>
<dbReference type="SUPFAM" id="SSF47769">
    <property type="entry name" value="SAM/Pointed domain"/>
    <property type="match status" value="1"/>
</dbReference>
<dbReference type="Pfam" id="PF00536">
    <property type="entry name" value="SAM_1"/>
    <property type="match status" value="1"/>
</dbReference>
<feature type="compositionally biased region" description="Basic and acidic residues" evidence="1">
    <location>
        <begin position="236"/>
        <end position="256"/>
    </location>
</feature>
<proteinExistence type="predicted"/>
<dbReference type="AlphaFoldDB" id="X6PG00"/>
<evidence type="ECO:0000259" key="2">
    <source>
        <dbReference type="PROSITE" id="PS50105"/>
    </source>
</evidence>
<dbReference type="PROSITE" id="PS50105">
    <property type="entry name" value="SAM_DOMAIN"/>
    <property type="match status" value="1"/>
</dbReference>
<keyword evidence="4" id="KW-1185">Reference proteome</keyword>
<sequence length="383" mass="45473">MTLTNLESCVDMKAIRKTLKKHSCVYEKYFYCLELVDIFEPNVIREFEIGFDSTNEIFIKNVKCARNCWFISQILSIIVFFRTELYRLLFMKLRKKLHQYEKFRYRQSHFFKLSLVKYLHFDLSKYVKRDHDEKTFKVLFFANNYQAHDAKAILADCIVNRDKLPWTNGMLNCKMLLDSELSHNHNIHVFVYIFNICMVDPFLHIETDQIRCVDKNGNVYFEFTSSLTQTQSSTEGLDKEGKKEENSTSSHTSERTSKKKSKSKKEKSDDNKEDKKGKTKVKEKEKLDCKKKSGNRKTDSTHENETKRMKDLWLKEVKDWLYSIKQMEYLDVFIDGGFDRMDIIKNMDSDDLKELKVKRGHIKEFLKSIAALNCCHESELEGR</sequence>
<evidence type="ECO:0000313" key="3">
    <source>
        <dbReference type="EMBL" id="ETO37033.1"/>
    </source>
</evidence>
<dbReference type="InterPro" id="IPR001660">
    <property type="entry name" value="SAM"/>
</dbReference>
<dbReference type="Gene3D" id="1.10.150.50">
    <property type="entry name" value="Transcription Factor, Ets-1"/>
    <property type="match status" value="1"/>
</dbReference>
<feature type="region of interest" description="Disordered" evidence="1">
    <location>
        <begin position="232"/>
        <end position="307"/>
    </location>
</feature>
<organism evidence="3 4">
    <name type="scientific">Reticulomyxa filosa</name>
    <dbReference type="NCBI Taxonomy" id="46433"/>
    <lineage>
        <taxon>Eukaryota</taxon>
        <taxon>Sar</taxon>
        <taxon>Rhizaria</taxon>
        <taxon>Retaria</taxon>
        <taxon>Foraminifera</taxon>
        <taxon>Monothalamids</taxon>
        <taxon>Reticulomyxidae</taxon>
        <taxon>Reticulomyxa</taxon>
    </lineage>
</organism>
<comment type="caution">
    <text evidence="3">The sequence shown here is derived from an EMBL/GenBank/DDBJ whole genome shotgun (WGS) entry which is preliminary data.</text>
</comment>
<dbReference type="OrthoDB" id="1919336at2759"/>
<dbReference type="InterPro" id="IPR013761">
    <property type="entry name" value="SAM/pointed_sf"/>
</dbReference>
<feature type="domain" description="SAM" evidence="2">
    <location>
        <begin position="315"/>
        <end position="357"/>
    </location>
</feature>
<evidence type="ECO:0000256" key="1">
    <source>
        <dbReference type="SAM" id="MobiDB-lite"/>
    </source>
</evidence>
<dbReference type="SMART" id="SM00454">
    <property type="entry name" value="SAM"/>
    <property type="match status" value="1"/>
</dbReference>
<feature type="compositionally biased region" description="Basic and acidic residues" evidence="1">
    <location>
        <begin position="266"/>
        <end position="307"/>
    </location>
</feature>